<dbReference type="EMBL" id="VIIS01000544">
    <property type="protein sequence ID" value="KAF0307761.1"/>
    <property type="molecule type" value="Genomic_DNA"/>
</dbReference>
<organism evidence="2 3">
    <name type="scientific">Amphibalanus amphitrite</name>
    <name type="common">Striped barnacle</name>
    <name type="synonym">Balanus amphitrite</name>
    <dbReference type="NCBI Taxonomy" id="1232801"/>
    <lineage>
        <taxon>Eukaryota</taxon>
        <taxon>Metazoa</taxon>
        <taxon>Ecdysozoa</taxon>
        <taxon>Arthropoda</taxon>
        <taxon>Crustacea</taxon>
        <taxon>Multicrustacea</taxon>
        <taxon>Cirripedia</taxon>
        <taxon>Thoracica</taxon>
        <taxon>Thoracicalcarea</taxon>
        <taxon>Balanomorpha</taxon>
        <taxon>Balanoidea</taxon>
        <taxon>Balanidae</taxon>
        <taxon>Amphibalaninae</taxon>
        <taxon>Amphibalanus</taxon>
    </lineage>
</organism>
<evidence type="ECO:0000313" key="2">
    <source>
        <dbReference type="EMBL" id="KAF0307761.1"/>
    </source>
</evidence>
<dbReference type="CDD" id="cd09917">
    <property type="entry name" value="F-box_SF"/>
    <property type="match status" value="1"/>
</dbReference>
<feature type="domain" description="F-box" evidence="1">
    <location>
        <begin position="1"/>
        <end position="56"/>
    </location>
</feature>
<name>A0A6A4X0C1_AMPAM</name>
<dbReference type="InterPro" id="IPR036047">
    <property type="entry name" value="F-box-like_dom_sf"/>
</dbReference>
<protein>
    <recommendedName>
        <fullName evidence="1">F-box domain-containing protein</fullName>
    </recommendedName>
</protein>
<dbReference type="AlphaFoldDB" id="A0A6A4X0C1"/>
<accession>A0A6A4X0C1</accession>
<dbReference type="PROSITE" id="PS50181">
    <property type="entry name" value="FBOX"/>
    <property type="match status" value="1"/>
</dbReference>
<dbReference type="Gene3D" id="1.20.1280.50">
    <property type="match status" value="1"/>
</dbReference>
<comment type="caution">
    <text evidence="2">The sequence shown here is derived from an EMBL/GenBank/DDBJ whole genome shotgun (WGS) entry which is preliminary data.</text>
</comment>
<gene>
    <name evidence="2" type="ORF">FJT64_020936</name>
</gene>
<dbReference type="Proteomes" id="UP000440578">
    <property type="component" value="Unassembled WGS sequence"/>
</dbReference>
<evidence type="ECO:0000313" key="3">
    <source>
        <dbReference type="Proteomes" id="UP000440578"/>
    </source>
</evidence>
<dbReference type="OrthoDB" id="6360925at2759"/>
<dbReference type="SUPFAM" id="SSF69322">
    <property type="entry name" value="Tricorn protease domain 2"/>
    <property type="match status" value="1"/>
</dbReference>
<dbReference type="InterPro" id="IPR001810">
    <property type="entry name" value="F-box_dom"/>
</dbReference>
<reference evidence="2 3" key="1">
    <citation type="submission" date="2019-07" db="EMBL/GenBank/DDBJ databases">
        <title>Draft genome assembly of a fouling barnacle, Amphibalanus amphitrite (Darwin, 1854): The first reference genome for Thecostraca.</title>
        <authorList>
            <person name="Kim W."/>
        </authorList>
    </citation>
    <scope>NUCLEOTIDE SEQUENCE [LARGE SCALE GENOMIC DNA]</scope>
    <source>
        <strain evidence="2">SNU_AA5</strain>
        <tissue evidence="2">Soma without cirri and trophi</tissue>
    </source>
</reference>
<dbReference type="Pfam" id="PF12937">
    <property type="entry name" value="F-box-like"/>
    <property type="match status" value="1"/>
</dbReference>
<evidence type="ECO:0000259" key="1">
    <source>
        <dbReference type="PROSITE" id="PS50181"/>
    </source>
</evidence>
<proteinExistence type="predicted"/>
<dbReference type="SUPFAM" id="SSF81383">
    <property type="entry name" value="F-box domain"/>
    <property type="match status" value="1"/>
</dbReference>
<sequence length="434" mass="49831">MISELPIELQEKIVGYLRGLDLVVAGQVCELWHQLASTFCRHAVQDEVPDDVLEELRAELVPDAAEGELDTESADHRWLELYHRWLQSQLRSQAPWRVTYTHNFPFTVQALLGDGRRLFVADSEGVLTVLERGARDAQQHRLYLHDGHINQLAAVWQHRLLVVTGADTHFIRAGAQPRLLMCTESMTGQRRVSVHRDQLAALKDVYQRTCITVYRVSADERWARLQPLYDVRCADAAFQWSLWVGRLICFLRTGELCVWDQARAAWTSHPEMYSELRYENPAWVVRDTVLCSTLMQRQMMGYWHLDRGLTYWLQGRVDQPLTRIQPALGENILCLCARRSLVVAGTQSGKLLFFHSGVRGGRDPLLKSRQTAEPDTHSDVNLTTPVCVIELGFNSIERIALGFSDRVLHVFVKSRKNMVEYIEVAMRPEPLRHS</sequence>
<keyword evidence="3" id="KW-1185">Reference proteome</keyword>